<dbReference type="InterPro" id="IPR019775">
    <property type="entry name" value="WD40_repeat_CS"/>
</dbReference>
<feature type="repeat" description="WD" evidence="3">
    <location>
        <begin position="1282"/>
        <end position="1323"/>
    </location>
</feature>
<evidence type="ECO:0000256" key="1">
    <source>
        <dbReference type="ARBA" id="ARBA00022574"/>
    </source>
</evidence>
<feature type="repeat" description="WD" evidence="3">
    <location>
        <begin position="1239"/>
        <end position="1280"/>
    </location>
</feature>
<dbReference type="InterPro" id="IPR001680">
    <property type="entry name" value="WD40_rpt"/>
</dbReference>
<feature type="repeat" description="WD" evidence="3">
    <location>
        <begin position="1110"/>
        <end position="1151"/>
    </location>
</feature>
<dbReference type="GO" id="GO:1990234">
    <property type="term" value="C:transferase complex"/>
    <property type="evidence" value="ECO:0007669"/>
    <property type="project" value="UniProtKB-ARBA"/>
</dbReference>
<dbReference type="Pfam" id="PF23414">
    <property type="entry name" value="Beta-prop_EML_2"/>
    <property type="match status" value="2"/>
</dbReference>
<gene>
    <name evidence="6" type="ORF">DFH08DRAFT_92402</name>
</gene>
<feature type="domain" description="EML-like second beta-propeller" evidence="4">
    <location>
        <begin position="1076"/>
        <end position="1233"/>
    </location>
</feature>
<dbReference type="PANTHER" id="PTHR22847:SF637">
    <property type="entry name" value="WD REPEAT DOMAIN 5B"/>
    <property type="match status" value="1"/>
</dbReference>
<evidence type="ECO:0000259" key="5">
    <source>
        <dbReference type="Pfam" id="PF24883"/>
    </source>
</evidence>
<dbReference type="Pfam" id="PF00400">
    <property type="entry name" value="WD40"/>
    <property type="match status" value="6"/>
</dbReference>
<evidence type="ECO:0000256" key="3">
    <source>
        <dbReference type="PROSITE-ProRule" id="PRU00221"/>
    </source>
</evidence>
<feature type="domain" description="Nephrocystin 3-like N-terminal" evidence="5">
    <location>
        <begin position="218"/>
        <end position="381"/>
    </location>
</feature>
<dbReference type="SMART" id="SM00320">
    <property type="entry name" value="WD40"/>
    <property type="match status" value="14"/>
</dbReference>
<dbReference type="SUPFAM" id="SSF50998">
    <property type="entry name" value="Quinoprotein alcohol dehydrogenase-like"/>
    <property type="match status" value="1"/>
</dbReference>
<evidence type="ECO:0000259" key="4">
    <source>
        <dbReference type="Pfam" id="PF23414"/>
    </source>
</evidence>
<feature type="repeat" description="WD" evidence="3">
    <location>
        <begin position="809"/>
        <end position="850"/>
    </location>
</feature>
<comment type="caution">
    <text evidence="6">The sequence shown here is derived from an EMBL/GenBank/DDBJ whole genome shotgun (WGS) entry which is preliminary data.</text>
</comment>
<dbReference type="Pfam" id="PF24883">
    <property type="entry name" value="NPHP3_N"/>
    <property type="match status" value="1"/>
</dbReference>
<feature type="repeat" description="WD" evidence="3">
    <location>
        <begin position="981"/>
        <end position="1022"/>
    </location>
</feature>
<dbReference type="PRINTS" id="PR00320">
    <property type="entry name" value="GPROTEINBRPT"/>
</dbReference>
<dbReference type="Gene3D" id="3.40.50.300">
    <property type="entry name" value="P-loop containing nucleotide triphosphate hydrolases"/>
    <property type="match status" value="1"/>
</dbReference>
<keyword evidence="1 3" id="KW-0853">WD repeat</keyword>
<dbReference type="InterPro" id="IPR027417">
    <property type="entry name" value="P-loop_NTPase"/>
</dbReference>
<dbReference type="EMBL" id="JARIHO010000012">
    <property type="protein sequence ID" value="KAJ7352663.1"/>
    <property type="molecule type" value="Genomic_DNA"/>
</dbReference>
<dbReference type="InterPro" id="IPR020472">
    <property type="entry name" value="WD40_PAC1"/>
</dbReference>
<evidence type="ECO:0000313" key="6">
    <source>
        <dbReference type="EMBL" id="KAJ7352663.1"/>
    </source>
</evidence>
<dbReference type="InterPro" id="IPR055442">
    <property type="entry name" value="Beta-prop_EML-like_2nd"/>
</dbReference>
<dbReference type="InterPro" id="IPR056884">
    <property type="entry name" value="NPHP3-like_N"/>
</dbReference>
<dbReference type="PROSITE" id="PS50082">
    <property type="entry name" value="WD_REPEATS_2"/>
    <property type="match status" value="14"/>
</dbReference>
<dbReference type="SUPFAM" id="SSF52540">
    <property type="entry name" value="P-loop containing nucleoside triphosphate hydrolases"/>
    <property type="match status" value="1"/>
</dbReference>
<feature type="repeat" description="WD" evidence="3">
    <location>
        <begin position="1196"/>
        <end position="1237"/>
    </location>
</feature>
<keyword evidence="7" id="KW-1185">Reference proteome</keyword>
<protein>
    <submittedName>
        <fullName evidence="6">WD40-repeat-containing domain protein</fullName>
    </submittedName>
</protein>
<dbReference type="CDD" id="cd00200">
    <property type="entry name" value="WD40"/>
    <property type="match status" value="2"/>
</dbReference>
<feature type="repeat" description="WD" evidence="3">
    <location>
        <begin position="1153"/>
        <end position="1194"/>
    </location>
</feature>
<dbReference type="Gene3D" id="2.130.10.10">
    <property type="entry name" value="YVTN repeat-like/Quinoprotein amine dehydrogenase"/>
    <property type="match status" value="7"/>
</dbReference>
<reference evidence="6" key="1">
    <citation type="submission" date="2023-03" db="EMBL/GenBank/DDBJ databases">
        <title>Massive genome expansion in bonnet fungi (Mycena s.s.) driven by repeated elements and novel gene families across ecological guilds.</title>
        <authorList>
            <consortium name="Lawrence Berkeley National Laboratory"/>
            <person name="Harder C.B."/>
            <person name="Miyauchi S."/>
            <person name="Viragh M."/>
            <person name="Kuo A."/>
            <person name="Thoen E."/>
            <person name="Andreopoulos B."/>
            <person name="Lu D."/>
            <person name="Skrede I."/>
            <person name="Drula E."/>
            <person name="Henrissat B."/>
            <person name="Morin E."/>
            <person name="Kohler A."/>
            <person name="Barry K."/>
            <person name="LaButti K."/>
            <person name="Morin E."/>
            <person name="Salamov A."/>
            <person name="Lipzen A."/>
            <person name="Mereny Z."/>
            <person name="Hegedus B."/>
            <person name="Baldrian P."/>
            <person name="Stursova M."/>
            <person name="Weitz H."/>
            <person name="Taylor A."/>
            <person name="Grigoriev I.V."/>
            <person name="Nagy L.G."/>
            <person name="Martin F."/>
            <person name="Kauserud H."/>
        </authorList>
    </citation>
    <scope>NUCLEOTIDE SEQUENCE</scope>
    <source>
        <strain evidence="6">CBHHK002</strain>
    </source>
</reference>
<proteinExistence type="predicted"/>
<organism evidence="6 7">
    <name type="scientific">Mycena albidolilacea</name>
    <dbReference type="NCBI Taxonomy" id="1033008"/>
    <lineage>
        <taxon>Eukaryota</taxon>
        <taxon>Fungi</taxon>
        <taxon>Dikarya</taxon>
        <taxon>Basidiomycota</taxon>
        <taxon>Agaricomycotina</taxon>
        <taxon>Agaricomycetes</taxon>
        <taxon>Agaricomycetidae</taxon>
        <taxon>Agaricales</taxon>
        <taxon>Marasmiineae</taxon>
        <taxon>Mycenaceae</taxon>
        <taxon>Mycena</taxon>
    </lineage>
</organism>
<feature type="domain" description="EML-like second beta-propeller" evidence="4">
    <location>
        <begin position="904"/>
        <end position="1063"/>
    </location>
</feature>
<feature type="repeat" description="WD" evidence="3">
    <location>
        <begin position="1024"/>
        <end position="1065"/>
    </location>
</feature>
<dbReference type="Proteomes" id="UP001218218">
    <property type="component" value="Unassembled WGS sequence"/>
</dbReference>
<sequence>MEPTATVNILSAGVARAAELQSVLDHLGKYSKFLQTFLALGLVAGEANSIARAVFVGVDQIYQLLQEQHKCDTDITALLQDMTDVLACITDVEQFVKSAQLKQAMEEVNPIVRATGNFLTKYSTQSLKSRILSITFGTETREELDKLTSQFRSFRHKFDRGLTVQSGMSIAMMETQLKFLLDSTKQDQQLQSLRLKAPEIKQGPKPCMHGTRLDILKSIHDWANDLDGPNVFWLHGYPGTGKSAIAMTVAAQLLESGRLASSFFFKREEFLSQTPKALWCSVAYDLADKYPEIRSKVILALESSEVLPHITSYEDIFEKLIIKSLQNPLSVPPGRMPILVIDALDECGGLTESRSYQKQVLWALSRWKHVLSQMKLFVTSRNEKNIHSVLGSMGSQCKVLEVGDKTTSESYKDIENYLRQEFDDIRSEYQSLPHPWPTSQDLKLLTDAAAGLFIWASTVLKLVGDHQPKRELERIIQTLKKKQQNEEHGMNQLDHLYQSLVISRFSSTTDVEIFKQVAGAILVAQIPLALEDMHALVPSLTSQDLEFVCTQMNSVLDSESGLRFVHQSFVDFLVNLPSESPFSYKKVVHEQRMASACFQTMAKELRFNITGVESSYFRTDVIPGLAQKVANHLYYACRFWSAHLWSVVEKESLLADILRFMHTQLLFWLEVLSARCVTGIASAALRALDRWLPANCELKEDVQDAIRFVRGFGHPIARSIPHIYVSALGFAPATSRTTKRYRGSGFMTLGLKSGGSLSWPSIDAVLNGHQRAVMSVAFSPDGTCIVSGSYDTTVRMWDPETQTQIGAPLEGHTSTVNSVAFSPDGSHIVSGYHDNTVRVWDTETQRQIRAPLEGHTSAVMSVAFSPDGTCIVSGSYDTTVRMWDAETQTQIGAPLEGHTSMVNSVAFSPDGTHIVSGSHDNTVRVWDTETHRQIRAPLEGHTSTVRSVAFSPDGTRIVSGSHDNTVRMWDTKTQTQIGAPLEGHTSWVTSVAFSPDGTCIVSGSHDNTVHMWDTETQTQIRAPLEGHTSVVGSVAFLPDGTRIVSGSHDNTVRVWDTVTQTQIGALLEGHTSAVLSVAFSPDGTCIVSGSHDNTVRMWDTEAQTQIGAPLEGHTSTVNSVAFSPDGIHIASGSDDNTVCVWDAETQTQIGAPLEGHTSPITSVAFSPDGTCIVSGSYDTTVHMWDIKTQTQIGAPLEGHTNMVMSVAFSLDGTCIVSGSYDNTVRVWDTETQTQIGAPLEGHTSAIMSVAFSPDGTRIVSGSDDNTVRMWDTETQTQIGAPMEGHTNTVWSVAFSPDGTHIVSGSHDNTVRMWNTETQTQIGAPLEGHTSAVESVAFSPDGTCIVSGSNDNTVRIWDTDIQTQIRFTLDEQAQPDPIPVLHHPHGAMNVFQAETCQLSSIVCVQPDGWIVGPCGELILWVPYHLMGFLPRPNLLGILGNRPMISFDTSMFHYGDQWTQCNTG</sequence>
<dbReference type="PANTHER" id="PTHR22847">
    <property type="entry name" value="WD40 REPEAT PROTEIN"/>
    <property type="match status" value="1"/>
</dbReference>
<evidence type="ECO:0000256" key="2">
    <source>
        <dbReference type="ARBA" id="ARBA00022737"/>
    </source>
</evidence>
<dbReference type="PROSITE" id="PS50294">
    <property type="entry name" value="WD_REPEATS_REGION"/>
    <property type="match status" value="14"/>
</dbReference>
<accession>A0AAD7EVV3</accession>
<feature type="repeat" description="WD" evidence="3">
    <location>
        <begin position="1325"/>
        <end position="1366"/>
    </location>
</feature>
<dbReference type="SUPFAM" id="SSF50978">
    <property type="entry name" value="WD40 repeat-like"/>
    <property type="match status" value="2"/>
</dbReference>
<name>A0AAD7EVV3_9AGAR</name>
<feature type="repeat" description="WD" evidence="3">
    <location>
        <begin position="766"/>
        <end position="807"/>
    </location>
</feature>
<feature type="repeat" description="WD" evidence="3">
    <location>
        <begin position="938"/>
        <end position="979"/>
    </location>
</feature>
<feature type="repeat" description="WD" evidence="3">
    <location>
        <begin position="1067"/>
        <end position="1108"/>
    </location>
</feature>
<dbReference type="PROSITE" id="PS00678">
    <property type="entry name" value="WD_REPEATS_1"/>
    <property type="match status" value="11"/>
</dbReference>
<feature type="repeat" description="WD" evidence="3">
    <location>
        <begin position="895"/>
        <end position="936"/>
    </location>
</feature>
<feature type="repeat" description="WD" evidence="3">
    <location>
        <begin position="852"/>
        <end position="893"/>
    </location>
</feature>
<evidence type="ECO:0000313" key="7">
    <source>
        <dbReference type="Proteomes" id="UP001218218"/>
    </source>
</evidence>
<dbReference type="InterPro" id="IPR011047">
    <property type="entry name" value="Quinoprotein_ADH-like_sf"/>
</dbReference>
<dbReference type="InterPro" id="IPR036322">
    <property type="entry name" value="WD40_repeat_dom_sf"/>
</dbReference>
<dbReference type="InterPro" id="IPR015943">
    <property type="entry name" value="WD40/YVTN_repeat-like_dom_sf"/>
</dbReference>
<keyword evidence="2" id="KW-0677">Repeat</keyword>